<keyword evidence="2" id="KW-1185">Reference proteome</keyword>
<evidence type="ECO:0000313" key="2">
    <source>
        <dbReference type="Proteomes" id="UP000248311"/>
    </source>
</evidence>
<evidence type="ECO:0000313" key="1">
    <source>
        <dbReference type="EMBL" id="PYE85977.1"/>
    </source>
</evidence>
<comment type="caution">
    <text evidence="1">The sequence shown here is derived from an EMBL/GenBank/DDBJ whole genome shotgun (WGS) entry which is preliminary data.</text>
</comment>
<dbReference type="Proteomes" id="UP000248311">
    <property type="component" value="Unassembled WGS sequence"/>
</dbReference>
<dbReference type="EMBL" id="QJTE01000001">
    <property type="protein sequence ID" value="PYE85977.1"/>
    <property type="molecule type" value="Genomic_DNA"/>
</dbReference>
<dbReference type="AlphaFoldDB" id="A0A318T1X3"/>
<dbReference type="OrthoDB" id="7866534at2"/>
<gene>
    <name evidence="1" type="ORF">DFP88_101651</name>
</gene>
<organism evidence="1 2">
    <name type="scientific">Pseudoroseicyclus aestuarii</name>
    <dbReference type="NCBI Taxonomy" id="1795041"/>
    <lineage>
        <taxon>Bacteria</taxon>
        <taxon>Pseudomonadati</taxon>
        <taxon>Pseudomonadota</taxon>
        <taxon>Alphaproteobacteria</taxon>
        <taxon>Rhodobacterales</taxon>
        <taxon>Paracoccaceae</taxon>
        <taxon>Pseudoroseicyclus</taxon>
    </lineage>
</organism>
<proteinExistence type="predicted"/>
<sequence>MPHSSASTLGRARGVLPRRRVNRLAAVRPRAAQQASTQLRIATILTAFMMFKALAHAWMGRADYARAIHDLAQGTLAERSLALLLHPDPVTVWTSTHFVAFFGG</sequence>
<dbReference type="RefSeq" id="WP_110812981.1">
    <property type="nucleotide sequence ID" value="NZ_QJTE01000001.1"/>
</dbReference>
<name>A0A318T1X3_9RHOB</name>
<reference evidence="1 2" key="1">
    <citation type="submission" date="2018-06" db="EMBL/GenBank/DDBJ databases">
        <title>Genomic Encyclopedia of Type Strains, Phase III (KMG-III): the genomes of soil and plant-associated and newly described type strains.</title>
        <authorList>
            <person name="Whitman W."/>
        </authorList>
    </citation>
    <scope>NUCLEOTIDE SEQUENCE [LARGE SCALE GENOMIC DNA]</scope>
    <source>
        <strain evidence="1 2">CECT 9025</strain>
    </source>
</reference>
<protein>
    <submittedName>
        <fullName evidence="1">Uncharacterized protein</fullName>
    </submittedName>
</protein>
<accession>A0A318T1X3</accession>